<dbReference type="InterPro" id="IPR002656">
    <property type="entry name" value="Acyl_transf_3_dom"/>
</dbReference>
<keyword evidence="1" id="KW-0812">Transmembrane</keyword>
<feature type="transmembrane region" description="Helical" evidence="1">
    <location>
        <begin position="38"/>
        <end position="57"/>
    </location>
</feature>
<feature type="domain" description="Acyltransferase 3" evidence="2">
    <location>
        <begin position="8"/>
        <end position="55"/>
    </location>
</feature>
<dbReference type="Proteomes" id="UP001140230">
    <property type="component" value="Unassembled WGS sequence"/>
</dbReference>
<dbReference type="RefSeq" id="WP_273664704.1">
    <property type="nucleotide sequence ID" value="NZ_CP168173.1"/>
</dbReference>
<organism evidence="3 4">
    <name type="scientific">Xanthomonas hortorum pv. hederae</name>
    <dbReference type="NCBI Taxonomy" id="453603"/>
    <lineage>
        <taxon>Bacteria</taxon>
        <taxon>Pseudomonadati</taxon>
        <taxon>Pseudomonadota</taxon>
        <taxon>Gammaproteobacteria</taxon>
        <taxon>Lysobacterales</taxon>
        <taxon>Lysobacteraceae</taxon>
        <taxon>Xanthomonas</taxon>
    </lineage>
</organism>
<gene>
    <name evidence="3" type="ORF">NY667_23015</name>
</gene>
<keyword evidence="1" id="KW-0472">Membrane</keyword>
<keyword evidence="1" id="KW-1133">Transmembrane helix</keyword>
<proteinExistence type="predicted"/>
<evidence type="ECO:0000313" key="3">
    <source>
        <dbReference type="EMBL" id="MDC8640586.1"/>
    </source>
</evidence>
<evidence type="ECO:0000259" key="2">
    <source>
        <dbReference type="Pfam" id="PF01757"/>
    </source>
</evidence>
<dbReference type="AlphaFoldDB" id="A0A9X4H9Y0"/>
<reference evidence="3" key="2">
    <citation type="submission" date="2022-08" db="EMBL/GenBank/DDBJ databases">
        <authorList>
            <person name="Iruegas-Bocardo F."/>
            <person name="Weisberg A.J."/>
            <person name="Riutta E.R."/>
            <person name="Kilday K."/>
            <person name="Bonkowski J.C."/>
            <person name="Creswell T."/>
            <person name="Daughtrey M.L."/>
            <person name="Rane K."/>
            <person name="Grunwald N.J."/>
            <person name="Chang J.H."/>
            <person name="Putnam M.L."/>
        </authorList>
    </citation>
    <scope>NUCLEOTIDE SEQUENCE</scope>
    <source>
        <strain evidence="3">22-338</strain>
    </source>
</reference>
<reference evidence="3" key="1">
    <citation type="journal article" date="2022" name="Phytopathology">
        <title>Whole genome sequencing-based tracing of a 2022 introduction and outbreak of Xanthomonas hortorum pv. pelargonii.</title>
        <authorList>
            <person name="Iruegas Bocardo F."/>
            <person name="Weisberg A.J."/>
            <person name="Riutta E.R."/>
            <person name="Kilday K.B."/>
            <person name="Bonkowski J.C."/>
            <person name="Creswell T.C."/>
            <person name="Daughtrey M."/>
            <person name="Rane K.K."/>
            <person name="Grunwald N.J."/>
            <person name="Chang J.H."/>
            <person name="Putnam M."/>
        </authorList>
    </citation>
    <scope>NUCLEOTIDE SEQUENCE</scope>
    <source>
        <strain evidence="3">22-338</strain>
    </source>
</reference>
<dbReference type="EMBL" id="JANWTP010000141">
    <property type="protein sequence ID" value="MDC8640586.1"/>
    <property type="molecule type" value="Genomic_DNA"/>
</dbReference>
<protein>
    <recommendedName>
        <fullName evidence="2">Acyltransferase 3 domain-containing protein</fullName>
    </recommendedName>
</protein>
<accession>A0A9X4H9Y0</accession>
<sequence length="58" mass="6325">MSSAQRIDALTGIRGLAALLVVYSHLAEDGFFSRSHLYPGEVGVMLFFTLSGFLMAFL</sequence>
<name>A0A9X4H9Y0_9XANT</name>
<dbReference type="GO" id="GO:0016747">
    <property type="term" value="F:acyltransferase activity, transferring groups other than amino-acyl groups"/>
    <property type="evidence" value="ECO:0007669"/>
    <property type="project" value="InterPro"/>
</dbReference>
<evidence type="ECO:0000256" key="1">
    <source>
        <dbReference type="SAM" id="Phobius"/>
    </source>
</evidence>
<feature type="transmembrane region" description="Helical" evidence="1">
    <location>
        <begin position="7"/>
        <end position="26"/>
    </location>
</feature>
<comment type="caution">
    <text evidence="3">The sequence shown here is derived from an EMBL/GenBank/DDBJ whole genome shotgun (WGS) entry which is preliminary data.</text>
</comment>
<dbReference type="Pfam" id="PF01757">
    <property type="entry name" value="Acyl_transf_3"/>
    <property type="match status" value="1"/>
</dbReference>
<evidence type="ECO:0000313" key="4">
    <source>
        <dbReference type="Proteomes" id="UP001140230"/>
    </source>
</evidence>